<dbReference type="Pfam" id="PF06114">
    <property type="entry name" value="Peptidase_M78"/>
    <property type="match status" value="1"/>
</dbReference>
<protein>
    <submittedName>
        <fullName evidence="2">ImmA/IrrE family metallo-endopeptidase</fullName>
    </submittedName>
</protein>
<dbReference type="EMBL" id="CP051682">
    <property type="protein sequence ID" value="QJD95435.1"/>
    <property type="molecule type" value="Genomic_DNA"/>
</dbReference>
<evidence type="ECO:0000313" key="2">
    <source>
        <dbReference type="EMBL" id="QJD95435.1"/>
    </source>
</evidence>
<evidence type="ECO:0000313" key="3">
    <source>
        <dbReference type="Proteomes" id="UP000503278"/>
    </source>
</evidence>
<organism evidence="2 3">
    <name type="scientific">Mucilaginibacter robiniae</name>
    <dbReference type="NCBI Taxonomy" id="2728022"/>
    <lineage>
        <taxon>Bacteria</taxon>
        <taxon>Pseudomonadati</taxon>
        <taxon>Bacteroidota</taxon>
        <taxon>Sphingobacteriia</taxon>
        <taxon>Sphingobacteriales</taxon>
        <taxon>Sphingobacteriaceae</taxon>
        <taxon>Mucilaginibacter</taxon>
    </lineage>
</organism>
<dbReference type="KEGG" id="mrob:HH214_05885"/>
<name>A0A7L5DWH7_9SPHI</name>
<dbReference type="RefSeq" id="WP_169606449.1">
    <property type="nucleotide sequence ID" value="NZ_CP051682.1"/>
</dbReference>
<feature type="domain" description="IrrE N-terminal-like" evidence="1">
    <location>
        <begin position="79"/>
        <end position="180"/>
    </location>
</feature>
<accession>A0A7L5DWH7</accession>
<dbReference type="AlphaFoldDB" id="A0A7L5DWH7"/>
<reference evidence="2 3" key="1">
    <citation type="submission" date="2020-04" db="EMBL/GenBank/DDBJ databases">
        <title>Genome sequencing of novel species.</title>
        <authorList>
            <person name="Heo J."/>
            <person name="Kim S.-J."/>
            <person name="Kim J.-S."/>
            <person name="Hong S.-B."/>
            <person name="Kwon S.-W."/>
        </authorList>
    </citation>
    <scope>NUCLEOTIDE SEQUENCE [LARGE SCALE GENOMIC DNA]</scope>
    <source>
        <strain evidence="2 3">F39-2</strain>
    </source>
</reference>
<evidence type="ECO:0000259" key="1">
    <source>
        <dbReference type="Pfam" id="PF06114"/>
    </source>
</evidence>
<keyword evidence="3" id="KW-1185">Reference proteome</keyword>
<sequence length="192" mass="22059">MPSKSVLARGFMAEAERISEACRKDLGISKFDPLDAFKLAEHLQVDVFTVDEIFGDQTDHPDYSRMTDPDKFSAMWTPNVHGEKIIIHNDRHSRFRQQSNLMHELAHIIRKHTVPLESAILCAQYGLHYFNPVHEQEAKYLSGCLQITRAGLQWGLKHLSTIESISDHFCASVDMVKYRIGITGVSKQYRFR</sequence>
<dbReference type="InterPro" id="IPR010359">
    <property type="entry name" value="IrrE_HExxH"/>
</dbReference>
<proteinExistence type="predicted"/>
<dbReference type="Proteomes" id="UP000503278">
    <property type="component" value="Chromosome"/>
</dbReference>
<gene>
    <name evidence="2" type="ORF">HH214_05885</name>
</gene>